<dbReference type="Proteomes" id="UP000016924">
    <property type="component" value="Unassembled WGS sequence"/>
</dbReference>
<dbReference type="GeneID" id="19906218"/>
<dbReference type="RefSeq" id="XP_007784964.1">
    <property type="nucleotide sequence ID" value="XM_007786774.1"/>
</dbReference>
<evidence type="ECO:0000313" key="2">
    <source>
        <dbReference type="Proteomes" id="UP000016924"/>
    </source>
</evidence>
<organism evidence="1 2">
    <name type="scientific">Coniosporium apollinis (strain CBS 100218)</name>
    <name type="common">Rock-inhabiting black yeast</name>
    <dbReference type="NCBI Taxonomy" id="1168221"/>
    <lineage>
        <taxon>Eukaryota</taxon>
        <taxon>Fungi</taxon>
        <taxon>Dikarya</taxon>
        <taxon>Ascomycota</taxon>
        <taxon>Pezizomycotina</taxon>
        <taxon>Dothideomycetes</taxon>
        <taxon>Dothideomycetes incertae sedis</taxon>
        <taxon>Coniosporium</taxon>
    </lineage>
</organism>
<protein>
    <submittedName>
        <fullName evidence="1">Uncharacterized protein</fullName>
    </submittedName>
</protein>
<evidence type="ECO:0000313" key="1">
    <source>
        <dbReference type="EMBL" id="EON69647.1"/>
    </source>
</evidence>
<accession>R7Z665</accession>
<sequence length="95" mass="9568">MAYTTTSIESAGATRYLRKHAGDGYLVPRPGRERFAASPGVHIPKAVGRVGSLGGLAASIACSQLGVLGASTAVPVQCSSTAGHTGRCALLAGDW</sequence>
<dbReference type="EMBL" id="JH767620">
    <property type="protein sequence ID" value="EON69647.1"/>
    <property type="molecule type" value="Genomic_DNA"/>
</dbReference>
<reference evidence="2" key="1">
    <citation type="submission" date="2012-06" db="EMBL/GenBank/DDBJ databases">
        <title>The genome sequence of Coniosporium apollinis CBS 100218.</title>
        <authorList>
            <consortium name="The Broad Institute Genome Sequencing Platform"/>
            <person name="Cuomo C."/>
            <person name="Gorbushina A."/>
            <person name="Noack S."/>
            <person name="Walker B."/>
            <person name="Young S.K."/>
            <person name="Zeng Q."/>
            <person name="Gargeya S."/>
            <person name="Fitzgerald M."/>
            <person name="Haas B."/>
            <person name="Abouelleil A."/>
            <person name="Alvarado L."/>
            <person name="Arachchi H.M."/>
            <person name="Berlin A.M."/>
            <person name="Chapman S.B."/>
            <person name="Goldberg J."/>
            <person name="Griggs A."/>
            <person name="Gujja S."/>
            <person name="Hansen M."/>
            <person name="Howarth C."/>
            <person name="Imamovic A."/>
            <person name="Larimer J."/>
            <person name="McCowan C."/>
            <person name="Montmayeur A."/>
            <person name="Murphy C."/>
            <person name="Neiman D."/>
            <person name="Pearson M."/>
            <person name="Priest M."/>
            <person name="Roberts A."/>
            <person name="Saif S."/>
            <person name="Shea T."/>
            <person name="Sisk P."/>
            <person name="Sykes S."/>
            <person name="Wortman J."/>
            <person name="Nusbaum C."/>
            <person name="Birren B."/>
        </authorList>
    </citation>
    <scope>NUCLEOTIDE SEQUENCE [LARGE SCALE GENOMIC DNA]</scope>
    <source>
        <strain evidence="2">CBS 100218</strain>
    </source>
</reference>
<gene>
    <name evidence="1" type="ORF">W97_08907</name>
</gene>
<keyword evidence="2" id="KW-1185">Reference proteome</keyword>
<name>R7Z665_CONA1</name>
<proteinExistence type="predicted"/>
<dbReference type="AlphaFoldDB" id="R7Z665"/>
<dbReference type="HOGENOM" id="CLU_2372714_0_0_1"/>